<gene>
    <name evidence="9" type="ORF">VFPPC_12686</name>
</gene>
<dbReference type="SFLD" id="SFLDS00029">
    <property type="entry name" value="Radical_SAM"/>
    <property type="match status" value="1"/>
</dbReference>
<dbReference type="KEGG" id="pchm:VFPPC_12686"/>
<organism evidence="9 10">
    <name type="scientific">Pochonia chlamydosporia 170</name>
    <dbReference type="NCBI Taxonomy" id="1380566"/>
    <lineage>
        <taxon>Eukaryota</taxon>
        <taxon>Fungi</taxon>
        <taxon>Dikarya</taxon>
        <taxon>Ascomycota</taxon>
        <taxon>Pezizomycotina</taxon>
        <taxon>Sordariomycetes</taxon>
        <taxon>Hypocreomycetidae</taxon>
        <taxon>Hypocreales</taxon>
        <taxon>Clavicipitaceae</taxon>
        <taxon>Pochonia</taxon>
    </lineage>
</organism>
<proteinExistence type="predicted"/>
<dbReference type="PANTHER" id="PTHR30538">
    <property type="entry name" value="LYSINE 2,3-AMINOMUTASE-RELATED"/>
    <property type="match status" value="1"/>
</dbReference>
<sequence>MFARPLSRFLAPRPLYQSVYYSTAEAIARPESIVPQPSHFVPAYQPSPEFVVGQQDSYWQKIPRWQHVTNEQFLSHKWQMSNTVQSEKALCEFLSTVLPETIPPQSDMEPHLRITDINTPSHFIQRLKEGIQRAPMAVRLSPHILSSINWQDPINDPVRRQFIPLSSPLNVDHPAAELDPMKENTYSPVSGLIHRYPDRALFFATSICPVYCRFCFRSYTVGAETESVKKQRFLPIMKKWEPRFQYIENTPSLKDIVISGGDTYLLEPEQLRYIGERLLKIPHIRRFRFASKGLSVSPSRMLDPNDQWMNVVIELEKKARKMGKHICIHTHFNSVNEISWVTRLGAQRLYEAGVTIRNQTVLLNGVNNTPEKMCALVHALGDINIQPYYVYQGDIVPGAEDLRTPMYDSLKLERAVRGQIAGFLVPNFILDLPAEGGKRLTRGVEDYDYRIGFSKLTAPGLKGEPTTMQYWDPLWSLSDEGRAEVLEIFKQKKEKAQATN</sequence>
<dbReference type="InterPro" id="IPR003739">
    <property type="entry name" value="Lys_aminomutase/Glu_NH3_mut"/>
</dbReference>
<evidence type="ECO:0000256" key="6">
    <source>
        <dbReference type="ARBA" id="ARBA00023004"/>
    </source>
</evidence>
<dbReference type="PANTHER" id="PTHR30538:SF0">
    <property type="entry name" value="L-LYSINE 2,3-AMINOMUTASE AQ_1632-RELATED"/>
    <property type="match status" value="1"/>
</dbReference>
<keyword evidence="6" id="KW-0408">Iron</keyword>
<keyword evidence="2" id="KW-0004">4Fe-4S</keyword>
<dbReference type="InterPro" id="IPR007197">
    <property type="entry name" value="rSAM"/>
</dbReference>
<evidence type="ECO:0000256" key="1">
    <source>
        <dbReference type="ARBA" id="ARBA00001933"/>
    </source>
</evidence>
<dbReference type="Gene3D" id="3.20.20.70">
    <property type="entry name" value="Aldolase class I"/>
    <property type="match status" value="1"/>
</dbReference>
<dbReference type="GO" id="GO:0051539">
    <property type="term" value="F:4 iron, 4 sulfur cluster binding"/>
    <property type="evidence" value="ECO:0007669"/>
    <property type="project" value="UniProtKB-KW"/>
</dbReference>
<evidence type="ECO:0000313" key="9">
    <source>
        <dbReference type="EMBL" id="OAQ72006.1"/>
    </source>
</evidence>
<comment type="cofactor">
    <cofactor evidence="1">
        <name>pyridoxal 5'-phosphate</name>
        <dbReference type="ChEBI" id="CHEBI:597326"/>
    </cofactor>
</comment>
<dbReference type="OrthoDB" id="5396721at2759"/>
<evidence type="ECO:0000256" key="7">
    <source>
        <dbReference type="ARBA" id="ARBA00023014"/>
    </source>
</evidence>
<dbReference type="GO" id="GO:0046872">
    <property type="term" value="F:metal ion binding"/>
    <property type="evidence" value="ECO:0007669"/>
    <property type="project" value="UniProtKB-KW"/>
</dbReference>
<evidence type="ECO:0000256" key="4">
    <source>
        <dbReference type="ARBA" id="ARBA00022723"/>
    </source>
</evidence>
<keyword evidence="7" id="KW-0411">Iron-sulfur</keyword>
<dbReference type="PROSITE" id="PS51918">
    <property type="entry name" value="RADICAL_SAM"/>
    <property type="match status" value="1"/>
</dbReference>
<dbReference type="SFLD" id="SFLDG01070">
    <property type="entry name" value="PLP-dependent"/>
    <property type="match status" value="1"/>
</dbReference>
<dbReference type="STRING" id="1380566.A0A179G2B3"/>
<dbReference type="EMBL" id="LSBJ02000001">
    <property type="protein sequence ID" value="OAQ72006.1"/>
    <property type="molecule type" value="Genomic_DNA"/>
</dbReference>
<keyword evidence="4" id="KW-0479">Metal-binding</keyword>
<evidence type="ECO:0000256" key="3">
    <source>
        <dbReference type="ARBA" id="ARBA00022691"/>
    </source>
</evidence>
<evidence type="ECO:0000256" key="5">
    <source>
        <dbReference type="ARBA" id="ARBA00022898"/>
    </source>
</evidence>
<protein>
    <submittedName>
        <fullName evidence="9">L-lysine 2,3-aminomutase</fullName>
    </submittedName>
</protein>
<dbReference type="GeneID" id="28854457"/>
<keyword evidence="10" id="KW-1185">Reference proteome</keyword>
<name>A0A179G2B3_METCM</name>
<accession>A0A179G2B3</accession>
<evidence type="ECO:0000313" key="10">
    <source>
        <dbReference type="Proteomes" id="UP000078397"/>
    </source>
</evidence>
<dbReference type="InterPro" id="IPR058240">
    <property type="entry name" value="rSAM_sf"/>
</dbReference>
<keyword evidence="5" id="KW-0663">Pyridoxal phosphate</keyword>
<dbReference type="GO" id="GO:0003824">
    <property type="term" value="F:catalytic activity"/>
    <property type="evidence" value="ECO:0007669"/>
    <property type="project" value="InterPro"/>
</dbReference>
<dbReference type="SUPFAM" id="SSF102114">
    <property type="entry name" value="Radical SAM enzymes"/>
    <property type="match status" value="1"/>
</dbReference>
<keyword evidence="3" id="KW-0949">S-adenosyl-L-methionine</keyword>
<comment type="caution">
    <text evidence="9">The sequence shown here is derived from an EMBL/GenBank/DDBJ whole genome shotgun (WGS) entry which is preliminary data.</text>
</comment>
<feature type="domain" description="Radical SAM core" evidence="8">
    <location>
        <begin position="194"/>
        <end position="424"/>
    </location>
</feature>
<evidence type="ECO:0000259" key="8">
    <source>
        <dbReference type="PROSITE" id="PS51918"/>
    </source>
</evidence>
<dbReference type="AlphaFoldDB" id="A0A179G2B3"/>
<evidence type="ECO:0000256" key="2">
    <source>
        <dbReference type="ARBA" id="ARBA00022485"/>
    </source>
</evidence>
<dbReference type="InterPro" id="IPR013785">
    <property type="entry name" value="Aldolase_TIM"/>
</dbReference>
<dbReference type="Proteomes" id="UP000078397">
    <property type="component" value="Unassembled WGS sequence"/>
</dbReference>
<dbReference type="NCBIfam" id="TIGR00238">
    <property type="entry name" value="KamA family radical SAM protein"/>
    <property type="match status" value="1"/>
</dbReference>
<reference evidence="9 10" key="1">
    <citation type="journal article" date="2016" name="PLoS Pathog.">
        <title>Biosynthesis of antibiotic leucinostatins in bio-control fungus Purpureocillium lilacinum and their inhibition on phytophthora revealed by genome mining.</title>
        <authorList>
            <person name="Wang G."/>
            <person name="Liu Z."/>
            <person name="Lin R."/>
            <person name="Li E."/>
            <person name="Mao Z."/>
            <person name="Ling J."/>
            <person name="Yang Y."/>
            <person name="Yin W.B."/>
            <person name="Xie B."/>
        </authorList>
    </citation>
    <scope>NUCLEOTIDE SEQUENCE [LARGE SCALE GENOMIC DNA]</scope>
    <source>
        <strain evidence="9">170</strain>
    </source>
</reference>
<dbReference type="RefSeq" id="XP_018148089.1">
    <property type="nucleotide sequence ID" value="XM_018290463.1"/>
</dbReference>